<dbReference type="Proteomes" id="UP000605970">
    <property type="component" value="Unassembled WGS sequence"/>
</dbReference>
<keyword evidence="3" id="KW-1185">Reference proteome</keyword>
<keyword evidence="1" id="KW-0812">Transmembrane</keyword>
<proteinExistence type="predicted"/>
<feature type="transmembrane region" description="Helical" evidence="1">
    <location>
        <begin position="26"/>
        <end position="49"/>
    </location>
</feature>
<evidence type="ECO:0008006" key="4">
    <source>
        <dbReference type="Google" id="ProtNLM"/>
    </source>
</evidence>
<feature type="transmembrane region" description="Helical" evidence="1">
    <location>
        <begin position="56"/>
        <end position="76"/>
    </location>
</feature>
<evidence type="ECO:0000256" key="1">
    <source>
        <dbReference type="SAM" id="Phobius"/>
    </source>
</evidence>
<protein>
    <recommendedName>
        <fullName evidence="4">MARVEL domain-containing protein</fullName>
    </recommendedName>
</protein>
<organism evidence="2 3">
    <name type="scientific">Meloidogyne graminicola</name>
    <dbReference type="NCBI Taxonomy" id="189291"/>
    <lineage>
        <taxon>Eukaryota</taxon>
        <taxon>Metazoa</taxon>
        <taxon>Ecdysozoa</taxon>
        <taxon>Nematoda</taxon>
        <taxon>Chromadorea</taxon>
        <taxon>Rhabditida</taxon>
        <taxon>Tylenchina</taxon>
        <taxon>Tylenchomorpha</taxon>
        <taxon>Tylenchoidea</taxon>
        <taxon>Meloidogynidae</taxon>
        <taxon>Meloidogyninae</taxon>
        <taxon>Meloidogyne</taxon>
    </lineage>
</organism>
<gene>
    <name evidence="2" type="ORF">Mgra_00000228</name>
</gene>
<evidence type="ECO:0000313" key="3">
    <source>
        <dbReference type="Proteomes" id="UP000605970"/>
    </source>
</evidence>
<keyword evidence="1" id="KW-1133">Transmembrane helix</keyword>
<dbReference type="AlphaFoldDB" id="A0A8T0A4U5"/>
<evidence type="ECO:0000313" key="2">
    <source>
        <dbReference type="EMBL" id="KAF7640408.1"/>
    </source>
</evidence>
<keyword evidence="1" id="KW-0472">Membrane</keyword>
<sequence length="159" mass="17917">MATTVTTRTVTTRTATGGAGPRIRMIPIWSIKLISAIIGLVVLVLIFILRNSIWQWYVNTFIVLVLTCGFLLGWALPPVLNRFLTFYRSDMITHSLIAGLSVLSLILCVLFLFNNERYSQTEDYKIMVGITICMTIEAIVCCLLVSWICFGNYAIVETR</sequence>
<feature type="transmembrane region" description="Helical" evidence="1">
    <location>
        <begin position="96"/>
        <end position="114"/>
    </location>
</feature>
<accession>A0A8T0A4U5</accession>
<comment type="caution">
    <text evidence="2">The sequence shown here is derived from an EMBL/GenBank/DDBJ whole genome shotgun (WGS) entry which is preliminary data.</text>
</comment>
<dbReference type="EMBL" id="JABEBT010000001">
    <property type="protein sequence ID" value="KAF7640408.1"/>
    <property type="molecule type" value="Genomic_DNA"/>
</dbReference>
<reference evidence="2" key="1">
    <citation type="journal article" date="2020" name="Ecol. Evol.">
        <title>Genome structure and content of the rice root-knot nematode (Meloidogyne graminicola).</title>
        <authorList>
            <person name="Phan N.T."/>
            <person name="Danchin E.G.J."/>
            <person name="Klopp C."/>
            <person name="Perfus-Barbeoch L."/>
            <person name="Kozlowski D.K."/>
            <person name="Koutsovoulos G.D."/>
            <person name="Lopez-Roques C."/>
            <person name="Bouchez O."/>
            <person name="Zahm M."/>
            <person name="Besnard G."/>
            <person name="Bellafiore S."/>
        </authorList>
    </citation>
    <scope>NUCLEOTIDE SEQUENCE</scope>
    <source>
        <strain evidence="2">VN-18</strain>
    </source>
</reference>
<dbReference type="OrthoDB" id="5855758at2759"/>
<feature type="transmembrane region" description="Helical" evidence="1">
    <location>
        <begin position="126"/>
        <end position="155"/>
    </location>
</feature>
<name>A0A8T0A4U5_9BILA</name>